<dbReference type="Pfam" id="PF01520">
    <property type="entry name" value="Amidase_3"/>
    <property type="match status" value="1"/>
</dbReference>
<dbReference type="EMBL" id="BQXY01000001">
    <property type="protein sequence ID" value="GKU23232.1"/>
    <property type="molecule type" value="Genomic_DNA"/>
</dbReference>
<evidence type="ECO:0000256" key="2">
    <source>
        <dbReference type="SAM" id="MobiDB-lite"/>
    </source>
</evidence>
<feature type="region of interest" description="Disordered" evidence="2">
    <location>
        <begin position="26"/>
        <end position="82"/>
    </location>
</feature>
<evidence type="ECO:0000259" key="4">
    <source>
        <dbReference type="SMART" id="SM00646"/>
    </source>
</evidence>
<dbReference type="PANTHER" id="PTHR30404:SF0">
    <property type="entry name" value="N-ACETYLMURAMOYL-L-ALANINE AMIDASE AMIC"/>
    <property type="match status" value="1"/>
</dbReference>
<dbReference type="CDD" id="cd02696">
    <property type="entry name" value="MurNAc-LAA"/>
    <property type="match status" value="1"/>
</dbReference>
<protein>
    <submittedName>
        <fullName evidence="5">N-acetylmuramoyl-L-alanine amidase</fullName>
    </submittedName>
</protein>
<dbReference type="GO" id="GO:0008745">
    <property type="term" value="F:N-acetylmuramoyl-L-alanine amidase activity"/>
    <property type="evidence" value="ECO:0007669"/>
    <property type="project" value="InterPro"/>
</dbReference>
<feature type="region of interest" description="Disordered" evidence="2">
    <location>
        <begin position="94"/>
        <end position="113"/>
    </location>
</feature>
<dbReference type="RefSeq" id="WP_261850336.1">
    <property type="nucleotide sequence ID" value="NZ_BQXY01000001.1"/>
</dbReference>
<accession>A0A9W5XYE0</accession>
<dbReference type="PROSITE" id="PS51257">
    <property type="entry name" value="PROKAR_LIPOPROTEIN"/>
    <property type="match status" value="1"/>
</dbReference>
<feature type="domain" description="MurNAc-LAA" evidence="4">
    <location>
        <begin position="170"/>
        <end position="288"/>
    </location>
</feature>
<dbReference type="InterPro" id="IPR050695">
    <property type="entry name" value="N-acetylmuramoyl_amidase_3"/>
</dbReference>
<feature type="compositionally biased region" description="Polar residues" evidence="2">
    <location>
        <begin position="99"/>
        <end position="113"/>
    </location>
</feature>
<evidence type="ECO:0000256" key="1">
    <source>
        <dbReference type="ARBA" id="ARBA00022801"/>
    </source>
</evidence>
<keyword evidence="6" id="KW-1185">Reference proteome</keyword>
<dbReference type="Proteomes" id="UP001057868">
    <property type="component" value="Unassembled WGS sequence"/>
</dbReference>
<proteinExistence type="predicted"/>
<name>A0A9W5XYE0_9CLOT</name>
<dbReference type="SMART" id="SM00646">
    <property type="entry name" value="Ami_3"/>
    <property type="match status" value="1"/>
</dbReference>
<feature type="compositionally biased region" description="Basic and acidic residues" evidence="2">
    <location>
        <begin position="54"/>
        <end position="80"/>
    </location>
</feature>
<feature type="compositionally biased region" description="Basic and acidic residues" evidence="2">
    <location>
        <begin position="26"/>
        <end position="47"/>
    </location>
</feature>
<dbReference type="Gene3D" id="3.40.630.40">
    <property type="entry name" value="Zn-dependent exopeptidases"/>
    <property type="match status" value="1"/>
</dbReference>
<dbReference type="InterPro" id="IPR002508">
    <property type="entry name" value="MurNAc-LAA_cat"/>
</dbReference>
<dbReference type="SUPFAM" id="SSF53187">
    <property type="entry name" value="Zn-dependent exopeptidases"/>
    <property type="match status" value="1"/>
</dbReference>
<evidence type="ECO:0000313" key="6">
    <source>
        <dbReference type="Proteomes" id="UP001057868"/>
    </source>
</evidence>
<dbReference type="PANTHER" id="PTHR30404">
    <property type="entry name" value="N-ACETYLMURAMOYL-L-ALANINE AMIDASE"/>
    <property type="match status" value="1"/>
</dbReference>
<sequence>MRKIIIGLLSIILVFSLASCENQAKKESVKKDIASEKVENKAEDKLSVDNNTKTSEDVNLDKKEETKTQEAPAKKEETKPQEVPAKKKIIVLDPGHSAKGNNGQEKLSPDSNTMKIKDPGGAQGIVSKTPEYVVAMKVAVKLKSLLEQNGFTVIMTKTEASENPGNIDRAEVGNKNNADLVVRIHCDSSNSQSAKGASMLFPAPVGYAKAINDVSKKYGQTILSDLVATAGMNNKGLVERNDLTGFNWSKVPTVLVEMGFMSNPQEDKLLNQDEYQNKLANGLCKGIIDSLN</sequence>
<feature type="chain" id="PRO_5040972005" evidence="3">
    <location>
        <begin position="25"/>
        <end position="292"/>
    </location>
</feature>
<evidence type="ECO:0000313" key="5">
    <source>
        <dbReference type="EMBL" id="GKU23232.1"/>
    </source>
</evidence>
<gene>
    <name evidence="5" type="ORF">CFOLD11_00580</name>
</gene>
<evidence type="ECO:0000256" key="3">
    <source>
        <dbReference type="SAM" id="SignalP"/>
    </source>
</evidence>
<organism evidence="5 6">
    <name type="scientific">Clostridium folliculivorans</name>
    <dbReference type="NCBI Taxonomy" id="2886038"/>
    <lineage>
        <taxon>Bacteria</taxon>
        <taxon>Bacillati</taxon>
        <taxon>Bacillota</taxon>
        <taxon>Clostridia</taxon>
        <taxon>Eubacteriales</taxon>
        <taxon>Clostridiaceae</taxon>
        <taxon>Clostridium</taxon>
    </lineage>
</organism>
<dbReference type="AlphaFoldDB" id="A0A9W5XYE0"/>
<dbReference type="GO" id="GO:0030288">
    <property type="term" value="C:outer membrane-bounded periplasmic space"/>
    <property type="evidence" value="ECO:0007669"/>
    <property type="project" value="TreeGrafter"/>
</dbReference>
<feature type="signal peptide" evidence="3">
    <location>
        <begin position="1"/>
        <end position="24"/>
    </location>
</feature>
<keyword evidence="3" id="KW-0732">Signal</keyword>
<comment type="caution">
    <text evidence="5">The sequence shown here is derived from an EMBL/GenBank/DDBJ whole genome shotgun (WGS) entry which is preliminary data.</text>
</comment>
<dbReference type="GO" id="GO:0009253">
    <property type="term" value="P:peptidoglycan catabolic process"/>
    <property type="evidence" value="ECO:0007669"/>
    <property type="project" value="InterPro"/>
</dbReference>
<reference evidence="5" key="1">
    <citation type="journal article" date="2023" name="Int. J. Syst. Evol. Microbiol.">
        <title>&lt;i&gt;Clostridium folliculivorans&lt;/i&gt; sp. nov., isolated from soil samples of an organic paddy in Japan.</title>
        <authorList>
            <person name="Tazawa J."/>
            <person name="Kobayashi H."/>
            <person name="Tanizawa Y."/>
            <person name="Uchino A."/>
            <person name="Tanaka F."/>
            <person name="Urashima Y."/>
            <person name="Miura S."/>
            <person name="Sakamoto M."/>
            <person name="Ohkuma M."/>
            <person name="Tohno M."/>
        </authorList>
    </citation>
    <scope>NUCLEOTIDE SEQUENCE</scope>
    <source>
        <strain evidence="5">D1-1</strain>
    </source>
</reference>
<keyword evidence="1" id="KW-0378">Hydrolase</keyword>